<dbReference type="EMBL" id="JAKOGI010000273">
    <property type="protein sequence ID" value="KAJ8438027.1"/>
    <property type="molecule type" value="Genomic_DNA"/>
</dbReference>
<dbReference type="OrthoDB" id="10264306at2759"/>
<evidence type="ECO:0000256" key="1">
    <source>
        <dbReference type="SAM" id="MobiDB-lite"/>
    </source>
</evidence>
<feature type="domain" description="Aminotransferase class V" evidence="2">
    <location>
        <begin position="128"/>
        <end position="335"/>
    </location>
</feature>
<comment type="caution">
    <text evidence="3">The sequence shown here is derived from an EMBL/GenBank/DDBJ whole genome shotgun (WGS) entry which is preliminary data.</text>
</comment>
<feature type="compositionally biased region" description="Polar residues" evidence="1">
    <location>
        <begin position="35"/>
        <end position="61"/>
    </location>
</feature>
<evidence type="ECO:0000259" key="2">
    <source>
        <dbReference type="Pfam" id="PF00266"/>
    </source>
</evidence>
<dbReference type="InterPro" id="IPR000192">
    <property type="entry name" value="Aminotrans_V_dom"/>
</dbReference>
<dbReference type="InterPro" id="IPR015424">
    <property type="entry name" value="PyrdxlP-dep_Trfase"/>
</dbReference>
<dbReference type="PANTHER" id="PTHR14237">
    <property type="entry name" value="MOLYBDOPTERIN COFACTOR SULFURASE MOSC"/>
    <property type="match status" value="1"/>
</dbReference>
<keyword evidence="4" id="KW-1185">Reference proteome</keyword>
<evidence type="ECO:0000313" key="3">
    <source>
        <dbReference type="EMBL" id="KAJ8438027.1"/>
    </source>
</evidence>
<feature type="region of interest" description="Disordered" evidence="1">
    <location>
        <begin position="28"/>
        <end position="61"/>
    </location>
</feature>
<reference evidence="3" key="1">
    <citation type="submission" date="2022-04" db="EMBL/GenBank/DDBJ databases">
        <title>Carnegiea gigantea Genome sequencing and assembly v2.</title>
        <authorList>
            <person name="Copetti D."/>
            <person name="Sanderson M.J."/>
            <person name="Burquez A."/>
            <person name="Wojciechowski M.F."/>
        </authorList>
    </citation>
    <scope>NUCLEOTIDE SEQUENCE</scope>
    <source>
        <strain evidence="3">SGP5-SGP5p</strain>
        <tissue evidence="3">Aerial part</tissue>
    </source>
</reference>
<dbReference type="Pfam" id="PF00266">
    <property type="entry name" value="Aminotran_5"/>
    <property type="match status" value="1"/>
</dbReference>
<accession>A0A9Q1QDC5</accession>
<gene>
    <name evidence="3" type="ORF">Cgig2_030008</name>
</gene>
<dbReference type="Gene3D" id="3.40.640.10">
    <property type="entry name" value="Type I PLP-dependent aspartate aminotransferase-like (Major domain)"/>
    <property type="match status" value="1"/>
</dbReference>
<feature type="region of interest" description="Disordered" evidence="1">
    <location>
        <begin position="352"/>
        <end position="397"/>
    </location>
</feature>
<proteinExistence type="predicted"/>
<dbReference type="SUPFAM" id="SSF53383">
    <property type="entry name" value="PLP-dependent transferases"/>
    <property type="match status" value="1"/>
</dbReference>
<dbReference type="PANTHER" id="PTHR14237:SF88">
    <property type="entry name" value="PYRIDOXAL PHOSPHATE (PLP)-DEPENDENT TRANSFERASES SUPERFAMILY PROTEIN"/>
    <property type="match status" value="1"/>
</dbReference>
<organism evidence="3 4">
    <name type="scientific">Carnegiea gigantea</name>
    <dbReference type="NCBI Taxonomy" id="171969"/>
    <lineage>
        <taxon>Eukaryota</taxon>
        <taxon>Viridiplantae</taxon>
        <taxon>Streptophyta</taxon>
        <taxon>Embryophyta</taxon>
        <taxon>Tracheophyta</taxon>
        <taxon>Spermatophyta</taxon>
        <taxon>Magnoliopsida</taxon>
        <taxon>eudicotyledons</taxon>
        <taxon>Gunneridae</taxon>
        <taxon>Pentapetalae</taxon>
        <taxon>Caryophyllales</taxon>
        <taxon>Cactineae</taxon>
        <taxon>Cactaceae</taxon>
        <taxon>Cactoideae</taxon>
        <taxon>Echinocereeae</taxon>
        <taxon>Carnegiea</taxon>
    </lineage>
</organism>
<sequence>MQSPCTREVTQLCFHGCCPTPLFTLNEPGKPTTAKPISSSAENRRSFASATTSSLFPNTEFSNPESLPTLQEAYYQFIRAYPQFTETRQVHNQLSLAHLAASTSTSPPPMPPHSSDFPVFHLSYKSVNLRKQLVEGGNESKLESAIKRRIRDFMNIYEDDYCMILTANRTSAFRIVAESYPFGSHKKLVTVYDHESESIGAMISASEKRGAQALAAEFTWPRLRIHSSKLRNMIISKGIRSKKRGLFSFQLQSRVTGARYSYQWMKVAQEHGWHVLLDACAVGPKDMDSLGLSLFKPDFIVCSFYKVFGENPSGFGCLFVKKSAISILQPSTIAGIVCLVTAKRLFYLPDESSSPETEIEPAEEPSSSSNSFSGPLSVQAPRWERGETSKSATTKDASVSQNVDTYSEIIELEKASHISQGMNKSIGRKTNPQVECRGLDHVDSLGLSLVNSRGRYLVNWLIHALKKLRHPNAENGVRLVKIYGPKIKFDRGPALAFNVFDWKGEKIEPILVQKLADRKNISLSYAFLHHIWFPDKYEEEKLEVLEKRRCEANENSGNKRKGKEDLGIRVVTAAFGFIANFSDVYRLWAFIAQFLDADFVEKERWRYSALNQQIVEI</sequence>
<name>A0A9Q1QDC5_9CARY</name>
<evidence type="ECO:0000313" key="4">
    <source>
        <dbReference type="Proteomes" id="UP001153076"/>
    </source>
</evidence>
<dbReference type="AlphaFoldDB" id="A0A9Q1QDC5"/>
<feature type="compositionally biased region" description="Low complexity" evidence="1">
    <location>
        <begin position="364"/>
        <end position="377"/>
    </location>
</feature>
<dbReference type="InterPro" id="IPR015421">
    <property type="entry name" value="PyrdxlP-dep_Trfase_major"/>
</dbReference>
<dbReference type="Proteomes" id="UP001153076">
    <property type="component" value="Unassembled WGS sequence"/>
</dbReference>
<protein>
    <recommendedName>
        <fullName evidence="2">Aminotransferase class V domain-containing protein</fullName>
    </recommendedName>
</protein>